<comment type="subcellular location">
    <subcellularLocation>
        <location evidence="1">Secreted</location>
    </subcellularLocation>
</comment>
<dbReference type="GO" id="GO:0005576">
    <property type="term" value="C:extracellular region"/>
    <property type="evidence" value="ECO:0007669"/>
    <property type="project" value="UniProtKB-SubCell"/>
</dbReference>
<dbReference type="InterPro" id="IPR018511">
    <property type="entry name" value="Hemolysin-typ_Ca-bd_CS"/>
</dbReference>
<dbReference type="Proteomes" id="UP000244069">
    <property type="component" value="Unassembled WGS sequence"/>
</dbReference>
<proteinExistence type="predicted"/>
<comment type="caution">
    <text evidence="4">The sequence shown here is derived from an EMBL/GenBank/DDBJ whole genome shotgun (WGS) entry which is preliminary data.</text>
</comment>
<evidence type="ECO:0000313" key="5">
    <source>
        <dbReference type="Proteomes" id="UP000244069"/>
    </source>
</evidence>
<keyword evidence="2" id="KW-0964">Secreted</keyword>
<feature type="region of interest" description="Disordered" evidence="3">
    <location>
        <begin position="126"/>
        <end position="158"/>
    </location>
</feature>
<evidence type="ECO:0000256" key="3">
    <source>
        <dbReference type="SAM" id="MobiDB-lite"/>
    </source>
</evidence>
<dbReference type="PANTHER" id="PTHR38340">
    <property type="entry name" value="S-LAYER PROTEIN"/>
    <property type="match status" value="1"/>
</dbReference>
<dbReference type="SUPFAM" id="SSF51120">
    <property type="entry name" value="beta-Roll"/>
    <property type="match status" value="1"/>
</dbReference>
<dbReference type="AlphaFoldDB" id="A0A2T6B5F8"/>
<protein>
    <submittedName>
        <fullName evidence="4">Putative secreted protein (Type I secretion substrate)</fullName>
    </submittedName>
</protein>
<sequence>MRGTDETERLIGTSGDDVLVAGGGADIVKGGDGADYFVLSATDASNGYVNDIKDFNVSEGDTLMIVDVPQALVDADPADWMRFVKSGTLGELQVDLTGSGFETMAQFRWGRDLTVEGLLAEGALEIGATSTPADGGETGGGTDGGETPPADTSADEDGNFALQVPDTEIMPGDYGSVSVEVSGLDADASAVIQVVSHPGVPGQKVTADGTVEFDLSGFEPGSIEFSAVITDDAGNTLTKVSDSLTLAASESPEPGTGGEGNPYDGLDPTHMGTASDDYLKGGSGADILIGGAGLDRIWAEGGDDILDGGAGGDKLFGGVGADTFVFRAETLGQGVDELKDFDASEGDMLAVIGLVPEGAADPSGWLRFVDQGTVSVMQVDLSGSGSDFEDVAVIRDGRGLDVETMLANDVLELY</sequence>
<organism evidence="4 5">
    <name type="scientific">Allosediminivita pacifica</name>
    <dbReference type="NCBI Taxonomy" id="1267769"/>
    <lineage>
        <taxon>Bacteria</taxon>
        <taxon>Pseudomonadati</taxon>
        <taxon>Pseudomonadota</taxon>
        <taxon>Alphaproteobacteria</taxon>
        <taxon>Rhodobacterales</taxon>
        <taxon>Paracoccaceae</taxon>
        <taxon>Allosediminivita</taxon>
    </lineage>
</organism>
<evidence type="ECO:0000313" key="4">
    <source>
        <dbReference type="EMBL" id="PTX51309.1"/>
    </source>
</evidence>
<name>A0A2T6B5F8_9RHOB</name>
<dbReference type="PANTHER" id="PTHR38340:SF1">
    <property type="entry name" value="S-LAYER PROTEIN"/>
    <property type="match status" value="1"/>
</dbReference>
<feature type="region of interest" description="Disordered" evidence="3">
    <location>
        <begin position="247"/>
        <end position="276"/>
    </location>
</feature>
<dbReference type="InterPro" id="IPR011049">
    <property type="entry name" value="Serralysin-like_metalloprot_C"/>
</dbReference>
<accession>A0A2T6B5F8</accession>
<evidence type="ECO:0000256" key="2">
    <source>
        <dbReference type="ARBA" id="ARBA00022525"/>
    </source>
</evidence>
<dbReference type="InterPro" id="IPR050557">
    <property type="entry name" value="RTX_toxin/Mannuronan_C5-epim"/>
</dbReference>
<dbReference type="Pfam" id="PF00353">
    <property type="entry name" value="HemolysinCabind"/>
    <property type="match status" value="2"/>
</dbReference>
<dbReference type="GO" id="GO:0005509">
    <property type="term" value="F:calcium ion binding"/>
    <property type="evidence" value="ECO:0007669"/>
    <property type="project" value="InterPro"/>
</dbReference>
<keyword evidence="5" id="KW-1185">Reference proteome</keyword>
<evidence type="ECO:0000256" key="1">
    <source>
        <dbReference type="ARBA" id="ARBA00004613"/>
    </source>
</evidence>
<dbReference type="Gene3D" id="2.150.10.10">
    <property type="entry name" value="Serralysin-like metalloprotease, C-terminal"/>
    <property type="match status" value="2"/>
</dbReference>
<gene>
    <name evidence="4" type="ORF">C8N44_10352</name>
</gene>
<dbReference type="EMBL" id="QBKN01000003">
    <property type="protein sequence ID" value="PTX51309.1"/>
    <property type="molecule type" value="Genomic_DNA"/>
</dbReference>
<dbReference type="InterPro" id="IPR001343">
    <property type="entry name" value="Hemolysn_Ca-bd"/>
</dbReference>
<reference evidence="4 5" key="1">
    <citation type="submission" date="2018-04" db="EMBL/GenBank/DDBJ databases">
        <title>Genomic Encyclopedia of Archaeal and Bacterial Type Strains, Phase II (KMG-II): from individual species to whole genera.</title>
        <authorList>
            <person name="Goeker M."/>
        </authorList>
    </citation>
    <scope>NUCLEOTIDE SEQUENCE [LARGE SCALE GENOMIC DNA]</scope>
    <source>
        <strain evidence="4 5">DSM 29329</strain>
    </source>
</reference>
<dbReference type="PRINTS" id="PR00313">
    <property type="entry name" value="CABNDNGRPT"/>
</dbReference>
<dbReference type="PROSITE" id="PS00330">
    <property type="entry name" value="HEMOLYSIN_CALCIUM"/>
    <property type="match status" value="2"/>
</dbReference>